<dbReference type="InterPro" id="IPR001279">
    <property type="entry name" value="Metallo-B-lactamas"/>
</dbReference>
<protein>
    <submittedName>
        <fullName evidence="3">Quinoprotein relay system zinc metallohydrolase 2</fullName>
    </submittedName>
</protein>
<name>A0A2S3UKU3_9HYPH</name>
<dbReference type="InterPro" id="IPR030829">
    <property type="entry name" value="SoxH-rel_PQQ_2"/>
</dbReference>
<dbReference type="SUPFAM" id="SSF56281">
    <property type="entry name" value="Metallo-hydrolase/oxidoreductase"/>
    <property type="match status" value="1"/>
</dbReference>
<dbReference type="Gene3D" id="3.60.15.10">
    <property type="entry name" value="Ribonuclease Z/Hydroxyacylglutathione hydrolase-like"/>
    <property type="match status" value="1"/>
</dbReference>
<keyword evidence="4" id="KW-1185">Reference proteome</keyword>
<feature type="domain" description="Metallo-beta-lactamase" evidence="2">
    <location>
        <begin position="108"/>
        <end position="289"/>
    </location>
</feature>
<dbReference type="AlphaFoldDB" id="A0A2S3UKU3"/>
<keyword evidence="3" id="KW-0378">Hydrolase</keyword>
<comment type="caution">
    <text evidence="3">The sequence shown here is derived from an EMBL/GenBank/DDBJ whole genome shotgun (WGS) entry which is preliminary data.</text>
</comment>
<accession>A0A2S3UKU3</accession>
<dbReference type="InterPro" id="IPR050855">
    <property type="entry name" value="NDM-1-like"/>
</dbReference>
<dbReference type="NCBIfam" id="TIGR04559">
    <property type="entry name" value="SoxH_rel_PQQ_2"/>
    <property type="match status" value="1"/>
</dbReference>
<dbReference type="SMART" id="SM00849">
    <property type="entry name" value="Lactamase_B"/>
    <property type="match status" value="1"/>
</dbReference>
<evidence type="ECO:0000256" key="1">
    <source>
        <dbReference type="ARBA" id="ARBA00005250"/>
    </source>
</evidence>
<organism evidence="3 4">
    <name type="scientific">Roseibium marinum</name>
    <dbReference type="NCBI Taxonomy" id="281252"/>
    <lineage>
        <taxon>Bacteria</taxon>
        <taxon>Pseudomonadati</taxon>
        <taxon>Pseudomonadota</taxon>
        <taxon>Alphaproteobacteria</taxon>
        <taxon>Hyphomicrobiales</taxon>
        <taxon>Stappiaceae</taxon>
        <taxon>Roseibium</taxon>
    </lineage>
</organism>
<proteinExistence type="inferred from homology"/>
<dbReference type="PANTHER" id="PTHR42951:SF4">
    <property type="entry name" value="ACYL-COENZYME A THIOESTERASE MBLAC2"/>
    <property type="match status" value="1"/>
</dbReference>
<gene>
    <name evidence="3" type="ORF">CLV41_11594</name>
</gene>
<dbReference type="Pfam" id="PF00753">
    <property type="entry name" value="Lactamase_B"/>
    <property type="match status" value="1"/>
</dbReference>
<evidence type="ECO:0000313" key="4">
    <source>
        <dbReference type="Proteomes" id="UP000236959"/>
    </source>
</evidence>
<dbReference type="GO" id="GO:0017001">
    <property type="term" value="P:antibiotic catabolic process"/>
    <property type="evidence" value="ECO:0007669"/>
    <property type="project" value="UniProtKB-ARBA"/>
</dbReference>
<evidence type="ECO:0000259" key="2">
    <source>
        <dbReference type="SMART" id="SM00849"/>
    </source>
</evidence>
<sequence>MNSNSAPDLSGNREQMFEIIINLCLLSNPEICRQQLLAGLETPSEQRCVAVRDGLDISLHFQAGHEAAIDAATCREMPAGLQLTEVANGIFVHRGEISQPSSANLGDISNSGVVIGEKSIAVIDAGGSRAVGEDLYRAIRKLSPLPVSHLVLTHVHPDHVFGAAVFAEAGAEIVGHPNLFRALREREETYLRTFGTAIGEAGFLGTHADFAVGQVSEIDLGGRKLVLKAWPLAHSSSDLTALDDLTGTLFAGDLIFEGHVPVLDGSLKGWKGILGEFETMAADRVVPGHGGPALPVADGVAPMRSYLLALEDDTRKALDAGERMSSAVTRIALEQAPFWDLFDAYNARNATVAFTELEWE</sequence>
<dbReference type="GO" id="GO:0016787">
    <property type="term" value="F:hydrolase activity"/>
    <property type="evidence" value="ECO:0007669"/>
    <property type="project" value="UniProtKB-KW"/>
</dbReference>
<dbReference type="CDD" id="cd16282">
    <property type="entry name" value="metallo-hydrolase-like_MBL-fold"/>
    <property type="match status" value="1"/>
</dbReference>
<comment type="similarity">
    <text evidence="1">Belongs to the metallo-beta-lactamase superfamily. Class-B beta-lactamase family.</text>
</comment>
<dbReference type="PANTHER" id="PTHR42951">
    <property type="entry name" value="METALLO-BETA-LACTAMASE DOMAIN-CONTAINING"/>
    <property type="match status" value="1"/>
</dbReference>
<evidence type="ECO:0000313" key="3">
    <source>
        <dbReference type="EMBL" id="POF28327.1"/>
    </source>
</evidence>
<reference evidence="3 4" key="1">
    <citation type="submission" date="2018-01" db="EMBL/GenBank/DDBJ databases">
        <title>Genomic Encyclopedia of Archaeal and Bacterial Type Strains, Phase II (KMG-II): from individual species to whole genera.</title>
        <authorList>
            <person name="Goeker M."/>
        </authorList>
    </citation>
    <scope>NUCLEOTIDE SEQUENCE [LARGE SCALE GENOMIC DNA]</scope>
    <source>
        <strain evidence="3 4">DSM 17023</strain>
    </source>
</reference>
<dbReference type="EMBL" id="PPCN01000015">
    <property type="protein sequence ID" value="POF28327.1"/>
    <property type="molecule type" value="Genomic_DNA"/>
</dbReference>
<dbReference type="InterPro" id="IPR036866">
    <property type="entry name" value="RibonucZ/Hydroxyglut_hydro"/>
</dbReference>
<dbReference type="Proteomes" id="UP000236959">
    <property type="component" value="Unassembled WGS sequence"/>
</dbReference>